<dbReference type="InterPro" id="IPR006124">
    <property type="entry name" value="Metalloenzyme"/>
</dbReference>
<comment type="pathway">
    <text evidence="3 7">Carbohydrate degradation; glycolysis; pyruvate from D-glyceraldehyde 3-phosphate: step 3/5.</text>
</comment>
<sequence>MKTVLAIVDGLGGRPTDYNGKTCLEAAKTPNIDELAKRGSTGLLDPIKPGVKPESDTAHLSIFGYDLDKWYTGRGVFEALGIGMKVKRGDVCFRTNFATVDENLNVQDRRAGRIQEGQKGLEGALQDLKSSQPDVKVIFKASVEHRGALILRGPGLSGQITDIDPHETGVKVGKAEPLADEESAKETAKIVNEIVQQSHEILSGLSLNIDRRKEGKLPANILLFRGASEKIGIPSVRERYGVNGVVIAAGALYIGVGRALGLEFKQAEGVTGRADSPIIDKAKLAVKELRDDDTGFAFIHMKGADSCGHDQDAEAKIAYIEKADEVVGYLLDNLDWNQTRIAFTGDHTTPIAVGDHTSDPVPIVFAGQDITPDEVGEFNEKTVRKGSVGRISGQVVPILLGCSDKI</sequence>
<protein>
    <recommendedName>
        <fullName evidence="7">2,3-bisphosphoglycerate-independent phosphoglycerate mutase</fullName>
        <shortName evidence="7">BPG-independent PGAM</shortName>
        <shortName evidence="7">Phosphoglyceromutase</shortName>
        <shortName evidence="7">aPGAM</shortName>
        <ecNumber evidence="7">5.4.2.12</ecNumber>
    </recommendedName>
</protein>
<dbReference type="InterPro" id="IPR023665">
    <property type="entry name" value="ApgAM_prokaryotes"/>
</dbReference>
<dbReference type="PANTHER" id="PTHR31209">
    <property type="entry name" value="COFACTOR-INDEPENDENT PHOSPHOGLYCERATE MUTASE"/>
    <property type="match status" value="1"/>
</dbReference>
<comment type="caution">
    <text evidence="9">The sequence shown here is derived from an EMBL/GenBank/DDBJ whole genome shotgun (WGS) entry which is preliminary data.</text>
</comment>
<dbReference type="Gene3D" id="3.40.720.10">
    <property type="entry name" value="Alkaline Phosphatase, subunit A"/>
    <property type="match status" value="1"/>
</dbReference>
<feature type="domain" description="Metalloenzyme" evidence="8">
    <location>
        <begin position="1"/>
        <end position="397"/>
    </location>
</feature>
<dbReference type="PIRSF" id="PIRSF006392">
    <property type="entry name" value="IPGAM_arch"/>
    <property type="match status" value="1"/>
</dbReference>
<dbReference type="UniPathway" id="UPA00109">
    <property type="reaction ID" value="UER00186"/>
</dbReference>
<keyword evidence="5 7" id="KW-0324">Glycolysis</keyword>
<dbReference type="GO" id="GO:0006096">
    <property type="term" value="P:glycolytic process"/>
    <property type="evidence" value="ECO:0007669"/>
    <property type="project" value="UniProtKB-UniRule"/>
</dbReference>
<evidence type="ECO:0000256" key="2">
    <source>
        <dbReference type="ARBA" id="ARBA00002315"/>
    </source>
</evidence>
<dbReference type="GO" id="GO:0004619">
    <property type="term" value="F:phosphoglycerate mutase activity"/>
    <property type="evidence" value="ECO:0007669"/>
    <property type="project" value="UniProtKB-UniRule"/>
</dbReference>
<reference evidence="9 10" key="1">
    <citation type="journal article" date="2016" name="Sci. Rep.">
        <title>Metabolic traits of an uncultured archaeal lineage -MSBL1- from brine pools of the Red Sea.</title>
        <authorList>
            <person name="Mwirichia R."/>
            <person name="Alam I."/>
            <person name="Rashid M."/>
            <person name="Vinu M."/>
            <person name="Ba-Alawi W."/>
            <person name="Anthony Kamau A."/>
            <person name="Kamanda Ngugi D."/>
            <person name="Goker M."/>
            <person name="Klenk H.P."/>
            <person name="Bajic V."/>
            <person name="Stingl U."/>
        </authorList>
    </citation>
    <scope>NUCLEOTIDE SEQUENCE [LARGE SCALE GENOMIC DNA]</scope>
    <source>
        <strain evidence="9">SCGC-AAA261F17</strain>
    </source>
</reference>
<dbReference type="NCBIfam" id="TIGR00306">
    <property type="entry name" value="apgM"/>
    <property type="match status" value="1"/>
</dbReference>
<dbReference type="HAMAP" id="MF_01402_A">
    <property type="entry name" value="ApgM_A"/>
    <property type="match status" value="1"/>
</dbReference>
<evidence type="ECO:0000256" key="5">
    <source>
        <dbReference type="ARBA" id="ARBA00023152"/>
    </source>
</evidence>
<evidence type="ECO:0000256" key="1">
    <source>
        <dbReference type="ARBA" id="ARBA00000370"/>
    </source>
</evidence>
<dbReference type="EC" id="5.4.2.12" evidence="7"/>
<dbReference type="Proteomes" id="UP000070035">
    <property type="component" value="Unassembled WGS sequence"/>
</dbReference>
<evidence type="ECO:0000313" key="9">
    <source>
        <dbReference type="EMBL" id="KXB01922.1"/>
    </source>
</evidence>
<dbReference type="PANTHER" id="PTHR31209:SF0">
    <property type="entry name" value="METALLOENZYME DOMAIN-CONTAINING PROTEIN"/>
    <property type="match status" value="1"/>
</dbReference>
<evidence type="ECO:0000256" key="6">
    <source>
        <dbReference type="ARBA" id="ARBA00023235"/>
    </source>
</evidence>
<dbReference type="GO" id="GO:0046872">
    <property type="term" value="F:metal ion binding"/>
    <property type="evidence" value="ECO:0007669"/>
    <property type="project" value="InterPro"/>
</dbReference>
<dbReference type="CDD" id="cd16011">
    <property type="entry name" value="iPGM_like"/>
    <property type="match status" value="1"/>
</dbReference>
<evidence type="ECO:0000313" key="10">
    <source>
        <dbReference type="Proteomes" id="UP000070035"/>
    </source>
</evidence>
<evidence type="ECO:0000256" key="3">
    <source>
        <dbReference type="ARBA" id="ARBA00004798"/>
    </source>
</evidence>
<comment type="catalytic activity">
    <reaction evidence="1 7">
        <text>(2R)-2-phosphoglycerate = (2R)-3-phosphoglycerate</text>
        <dbReference type="Rhea" id="RHEA:15901"/>
        <dbReference type="ChEBI" id="CHEBI:58272"/>
        <dbReference type="ChEBI" id="CHEBI:58289"/>
        <dbReference type="EC" id="5.4.2.12"/>
    </reaction>
</comment>
<dbReference type="SUPFAM" id="SSF53649">
    <property type="entry name" value="Alkaline phosphatase-like"/>
    <property type="match status" value="1"/>
</dbReference>
<evidence type="ECO:0000256" key="4">
    <source>
        <dbReference type="ARBA" id="ARBA00005524"/>
    </source>
</evidence>
<proteinExistence type="inferred from homology"/>
<gene>
    <name evidence="7" type="primary">apgM</name>
    <name evidence="9" type="ORF">AKJ44_01890</name>
</gene>
<dbReference type="Gene3D" id="3.30.70.2130">
    <property type="entry name" value="Metalloenzyme domain"/>
    <property type="match status" value="1"/>
</dbReference>
<dbReference type="EMBL" id="LHXY01000021">
    <property type="protein sequence ID" value="KXB01922.1"/>
    <property type="molecule type" value="Genomic_DNA"/>
</dbReference>
<organism evidence="9 10">
    <name type="scientific">candidate division MSBL1 archaeon SCGC-AAA261F17</name>
    <dbReference type="NCBI Taxonomy" id="1698274"/>
    <lineage>
        <taxon>Archaea</taxon>
        <taxon>Methanobacteriati</taxon>
        <taxon>Methanobacteriota</taxon>
        <taxon>candidate division MSBL1</taxon>
    </lineage>
</organism>
<comment type="function">
    <text evidence="2 7">Catalyzes the interconversion of 2-phosphoglycerate and 3-phosphoglycerate.</text>
</comment>
<evidence type="ECO:0000256" key="7">
    <source>
        <dbReference type="HAMAP-Rule" id="MF_01402"/>
    </source>
</evidence>
<dbReference type="Pfam" id="PF10143">
    <property type="entry name" value="PhosphMutase"/>
    <property type="match status" value="1"/>
</dbReference>
<keyword evidence="10" id="KW-1185">Reference proteome</keyword>
<dbReference type="PATRIC" id="fig|1698274.3.peg.266"/>
<keyword evidence="6 7" id="KW-0413">Isomerase</keyword>
<dbReference type="InterPro" id="IPR042253">
    <property type="entry name" value="Pglycerate_mutase_ApgM_sf"/>
</dbReference>
<dbReference type="InterPro" id="IPR017850">
    <property type="entry name" value="Alkaline_phosphatase_core_sf"/>
</dbReference>
<dbReference type="NCBIfam" id="NF003104">
    <property type="entry name" value="PRK04024.1"/>
    <property type="match status" value="1"/>
</dbReference>
<name>A0A133V666_9EURY</name>
<dbReference type="Pfam" id="PF01676">
    <property type="entry name" value="Metalloenzyme"/>
    <property type="match status" value="1"/>
</dbReference>
<dbReference type="InterPro" id="IPR004456">
    <property type="entry name" value="Pglycerate_mutase_ApgM"/>
</dbReference>
<dbReference type="AlphaFoldDB" id="A0A133V666"/>
<comment type="similarity">
    <text evidence="4 7">Belongs to the BPG-independent phosphoglycerate mutase family. A-PGAM subfamily.</text>
</comment>
<evidence type="ECO:0000259" key="8">
    <source>
        <dbReference type="Pfam" id="PF01676"/>
    </source>
</evidence>
<accession>A0A133V666</accession>